<sequence>MEQQLLCYKTLPEWNSDTLPEAFRQRHNTQSGTWAKLTVLSGSLTFAMMTEDGATTETWQFSPESQPPFIAPQQWHRIVSFSGDMTCRLAFYCTPEDYYHKKYELTRTHSEVIEAAARIAPGKALDLGCGSGRNSLYLNLKGFDVTAWDKHAPSIARLNQIIDAEQLTHLSAGVQDLNTHRFSGDYDFILSTVVMMFLERQQIPPIVQNMQDSTVRGGHNLIVAAMDSEDYPCPLPFPFTFSPGELKHYYRGWEILKYNEDVGQLHKTDAAGNRISLRFATLLARKL</sequence>
<dbReference type="GO" id="GO:0046690">
    <property type="term" value="P:response to tellurium ion"/>
    <property type="evidence" value="ECO:0007669"/>
    <property type="project" value="InterPro"/>
</dbReference>
<name>A0A1C3H9B5_SERMA</name>
<dbReference type="EMBL" id="LT575490">
    <property type="protein sequence ID" value="SAY41633.1"/>
    <property type="molecule type" value="Genomic_DNA"/>
</dbReference>
<feature type="domain" description="TehB/YeaR-like" evidence="2">
    <location>
        <begin position="9"/>
        <end position="89"/>
    </location>
</feature>
<dbReference type="InterPro" id="IPR014710">
    <property type="entry name" value="RmlC-like_jellyroll"/>
</dbReference>
<protein>
    <submittedName>
        <fullName evidence="3">Putative S-adenosyl-L-methionine-dependent methyltransferase TehB</fullName>
        <ecNumber evidence="3">2.1.1.-</ecNumber>
    </submittedName>
</protein>
<dbReference type="InterPro" id="IPR029063">
    <property type="entry name" value="SAM-dependent_MTases_sf"/>
</dbReference>
<dbReference type="AlphaFoldDB" id="A0A1C3H9B5"/>
<gene>
    <name evidence="3" type="primary">tehB</name>
    <name evidence="3" type="ORF">PWN146_00296</name>
</gene>
<dbReference type="InterPro" id="IPR015392">
    <property type="entry name" value="TehB/YeaR-like_dom"/>
</dbReference>
<dbReference type="InterPro" id="IPR004537">
    <property type="entry name" value="Tellurite-R_MeTrfase_TehB"/>
</dbReference>
<dbReference type="PIRSF" id="PIRSF005215">
    <property type="entry name" value="TehB"/>
    <property type="match status" value="1"/>
</dbReference>
<organism evidence="3">
    <name type="scientific">Serratia marcescens</name>
    <dbReference type="NCBI Taxonomy" id="615"/>
    <lineage>
        <taxon>Bacteria</taxon>
        <taxon>Pseudomonadati</taxon>
        <taxon>Pseudomonadota</taxon>
        <taxon>Gammaproteobacteria</taxon>
        <taxon>Enterobacterales</taxon>
        <taxon>Yersiniaceae</taxon>
        <taxon>Serratia</taxon>
    </lineage>
</organism>
<dbReference type="InterPro" id="IPR014431">
    <property type="entry name" value="Tellurite-R_TehB-2"/>
</dbReference>
<dbReference type="SUPFAM" id="SSF51197">
    <property type="entry name" value="Clavaminate synthase-like"/>
    <property type="match status" value="1"/>
</dbReference>
<dbReference type="Pfam" id="PF03848">
    <property type="entry name" value="TehB"/>
    <property type="match status" value="1"/>
</dbReference>
<dbReference type="CDD" id="cd02440">
    <property type="entry name" value="AdoMet_MTases"/>
    <property type="match status" value="1"/>
</dbReference>
<evidence type="ECO:0000259" key="1">
    <source>
        <dbReference type="Pfam" id="PF03848"/>
    </source>
</evidence>
<dbReference type="NCBIfam" id="TIGR00477">
    <property type="entry name" value="tehB"/>
    <property type="match status" value="1"/>
</dbReference>
<dbReference type="Gene3D" id="2.60.120.10">
    <property type="entry name" value="Jelly Rolls"/>
    <property type="match status" value="1"/>
</dbReference>
<dbReference type="Pfam" id="PF09313">
    <property type="entry name" value="TehB-like"/>
    <property type="match status" value="1"/>
</dbReference>
<evidence type="ECO:0000313" key="3">
    <source>
        <dbReference type="EMBL" id="SAY41633.1"/>
    </source>
</evidence>
<dbReference type="SUPFAM" id="SSF53335">
    <property type="entry name" value="S-adenosyl-L-methionine-dependent methyltransferases"/>
    <property type="match status" value="1"/>
</dbReference>
<keyword evidence="3" id="KW-0489">Methyltransferase</keyword>
<dbReference type="NCBIfam" id="NF008992">
    <property type="entry name" value="PRK12335.1"/>
    <property type="match status" value="1"/>
</dbReference>
<dbReference type="NCBIfam" id="NF008405">
    <property type="entry name" value="PRK11207.1"/>
    <property type="match status" value="1"/>
</dbReference>
<proteinExistence type="predicted"/>
<accession>A0A1C3H9B5</accession>
<evidence type="ECO:0000259" key="2">
    <source>
        <dbReference type="Pfam" id="PF09313"/>
    </source>
</evidence>
<feature type="domain" description="Tellurite resistance methyltransferase TehB-like" evidence="1">
    <location>
        <begin position="91"/>
        <end position="283"/>
    </location>
</feature>
<dbReference type="Gene3D" id="3.40.50.150">
    <property type="entry name" value="Vaccinia Virus protein VP39"/>
    <property type="match status" value="1"/>
</dbReference>
<dbReference type="GO" id="GO:0032259">
    <property type="term" value="P:methylation"/>
    <property type="evidence" value="ECO:0007669"/>
    <property type="project" value="UniProtKB-KW"/>
</dbReference>
<reference evidence="3" key="1">
    <citation type="submission" date="2016-05" db="EMBL/GenBank/DDBJ databases">
        <authorList>
            <person name="Cock P.J.A."/>
            <person name="Cock P.J.A."/>
        </authorList>
    </citation>
    <scope>NUCLEOTIDE SEQUENCE</scope>
    <source>
        <strain evidence="3">PWN146_assembly</strain>
    </source>
</reference>
<dbReference type="GO" id="GO:0005737">
    <property type="term" value="C:cytoplasm"/>
    <property type="evidence" value="ECO:0007669"/>
    <property type="project" value="InterPro"/>
</dbReference>
<dbReference type="GO" id="GO:0008757">
    <property type="term" value="F:S-adenosylmethionine-dependent methyltransferase activity"/>
    <property type="evidence" value="ECO:0007669"/>
    <property type="project" value="InterPro"/>
</dbReference>
<keyword evidence="3" id="KW-0808">Transferase</keyword>
<dbReference type="EC" id="2.1.1.-" evidence="3"/>
<dbReference type="InterPro" id="IPR015985">
    <property type="entry name" value="TehB-like_dom"/>
</dbReference>